<evidence type="ECO:0000313" key="3">
    <source>
        <dbReference type="Proteomes" id="UP000326779"/>
    </source>
</evidence>
<gene>
    <name evidence="2" type="ORF">D1010_17600</name>
</gene>
<proteinExistence type="predicted"/>
<dbReference type="AlphaFoldDB" id="A0A5P8M939"/>
<dbReference type="Pfam" id="PF05272">
    <property type="entry name" value="VapE-like_dom"/>
    <property type="match status" value="1"/>
</dbReference>
<organism evidence="2 3">
    <name type="scientific">Schleiferilactobacillus harbinensis</name>
    <dbReference type="NCBI Taxonomy" id="304207"/>
    <lineage>
        <taxon>Bacteria</taxon>
        <taxon>Bacillati</taxon>
        <taxon>Bacillota</taxon>
        <taxon>Bacilli</taxon>
        <taxon>Lactobacillales</taxon>
        <taxon>Lactobacillaceae</taxon>
        <taxon>Schleiferilactobacillus</taxon>
    </lineage>
</organism>
<evidence type="ECO:0000313" key="2">
    <source>
        <dbReference type="EMBL" id="QFR25052.1"/>
    </source>
</evidence>
<dbReference type="EMBL" id="CP045143">
    <property type="protein sequence ID" value="QFR25052.1"/>
    <property type="molecule type" value="Genomic_DNA"/>
</dbReference>
<dbReference type="InterPro" id="IPR007936">
    <property type="entry name" value="VapE-like_dom"/>
</dbReference>
<accession>A0A5P8M939</accession>
<name>A0A5P8M939_9LACO</name>
<dbReference type="PANTHER" id="PTHR34985:SF1">
    <property type="entry name" value="SLR0554 PROTEIN"/>
    <property type="match status" value="1"/>
</dbReference>
<evidence type="ECO:0000259" key="1">
    <source>
        <dbReference type="Pfam" id="PF05272"/>
    </source>
</evidence>
<reference evidence="2 3" key="1">
    <citation type="submission" date="2019-10" db="EMBL/GenBank/DDBJ databases">
        <title>The completed genome of Lactobacillus harbinensis M1.</title>
        <authorList>
            <person name="Zheng Y."/>
        </authorList>
    </citation>
    <scope>NUCLEOTIDE SEQUENCE [LARGE SCALE GENOMIC DNA]</scope>
    <source>
        <strain evidence="2 3">M1</strain>
    </source>
</reference>
<dbReference type="Proteomes" id="UP000326779">
    <property type="component" value="Chromosome"/>
</dbReference>
<dbReference type="PANTHER" id="PTHR34985">
    <property type="entry name" value="SLR0554 PROTEIN"/>
    <property type="match status" value="1"/>
</dbReference>
<feature type="domain" description="Virulence-associated protein E-like" evidence="1">
    <location>
        <begin position="133"/>
        <end position="348"/>
    </location>
</feature>
<dbReference type="KEGG" id="lhb:D1010_17600"/>
<dbReference type="RefSeq" id="WP_152261691.1">
    <property type="nucleotide sequence ID" value="NZ_CP045143.1"/>
</dbReference>
<protein>
    <submittedName>
        <fullName evidence="2">Virulence protein</fullName>
    </submittedName>
</protein>
<sequence length="469" mass="52977">MPAKDLPEDVKEKSKVVSMLAAHELAGWESGLILNKDGWPKANSVVNAQLYIAHDPDLQNVFSYDDFADRVVKAKPVPKLHMVAGYLSDDDTALVRAHMEKTNHLLFSKDNINDAIVVAAKANAYNPVKNRIKSQHWDGKPRAERYFIDYLGAEDTTYTRAITRKWLSGAVARVYQPGCKFEIVPILEGKQGIGKSTAAYDLFPDKFNDSMQSLGNGKDDYQLLSGSWILEIAELSALKKTEIDRVKNFISARFDNYRASYGRNSAPHPRKCVFIGTTNQQDYLKDATGERRFFPIKCGVQEPTKNVWKPDPNDILQILAEVKTWVDHGEEIFLDKTMMATAKSYQEDAATTDPMKEAIDDYLAMKVPGNWADLSNSAKHSYFQSVEDHAKPGDWLTGQADMTRLEPIRKTTSREILAVVFDRTTDRYLSGRTNSDAKKIRLIMDNMPGWKVNLNVAVNGRRARGYERK</sequence>